<comment type="caution">
    <text evidence="1">The sequence shown here is derived from an EMBL/GenBank/DDBJ whole genome shotgun (WGS) entry which is preliminary data.</text>
</comment>
<protein>
    <submittedName>
        <fullName evidence="1">Uncharacterized protein</fullName>
    </submittedName>
</protein>
<keyword evidence="2" id="KW-1185">Reference proteome</keyword>
<evidence type="ECO:0000313" key="2">
    <source>
        <dbReference type="Proteomes" id="UP001148662"/>
    </source>
</evidence>
<evidence type="ECO:0000313" key="1">
    <source>
        <dbReference type="EMBL" id="KAJ3549298.1"/>
    </source>
</evidence>
<dbReference type="Proteomes" id="UP001148662">
    <property type="component" value="Unassembled WGS sequence"/>
</dbReference>
<proteinExistence type="predicted"/>
<accession>A0ACC1SZ48</accession>
<name>A0ACC1SZ48_9APHY</name>
<gene>
    <name evidence="1" type="ORF">NM688_g5196</name>
</gene>
<sequence length="131" mass="13746">MFRSAFPQAVLLIIAGLMSCAYAACPSGGVAIGRESVRFTDIIGTQVVYEGIAMNNNCQVLGKTDFLQDEFVICDGEWDASIAVTCTNGVPTQAVEIGGAQLTCSPTTDTSCNVHINGTDPVDFEVIACCV</sequence>
<organism evidence="1 2">
    <name type="scientific">Phlebia brevispora</name>
    <dbReference type="NCBI Taxonomy" id="194682"/>
    <lineage>
        <taxon>Eukaryota</taxon>
        <taxon>Fungi</taxon>
        <taxon>Dikarya</taxon>
        <taxon>Basidiomycota</taxon>
        <taxon>Agaricomycotina</taxon>
        <taxon>Agaricomycetes</taxon>
        <taxon>Polyporales</taxon>
        <taxon>Meruliaceae</taxon>
        <taxon>Phlebia</taxon>
    </lineage>
</organism>
<reference evidence="1" key="1">
    <citation type="submission" date="2022-07" db="EMBL/GenBank/DDBJ databases">
        <title>Genome Sequence of Phlebia brevispora.</title>
        <authorList>
            <person name="Buettner E."/>
        </authorList>
    </citation>
    <scope>NUCLEOTIDE SEQUENCE</scope>
    <source>
        <strain evidence="1">MPL23</strain>
    </source>
</reference>
<dbReference type="EMBL" id="JANHOG010000935">
    <property type="protein sequence ID" value="KAJ3549298.1"/>
    <property type="molecule type" value="Genomic_DNA"/>
</dbReference>